<dbReference type="Proteomes" id="UP001479436">
    <property type="component" value="Unassembled WGS sequence"/>
</dbReference>
<evidence type="ECO:0000313" key="2">
    <source>
        <dbReference type="EMBL" id="KAK9702923.1"/>
    </source>
</evidence>
<dbReference type="EMBL" id="JASJQH010007683">
    <property type="protein sequence ID" value="KAK9702923.1"/>
    <property type="molecule type" value="Genomic_DNA"/>
</dbReference>
<evidence type="ECO:0000313" key="3">
    <source>
        <dbReference type="Proteomes" id="UP001479436"/>
    </source>
</evidence>
<reference evidence="2 3" key="1">
    <citation type="submission" date="2023-04" db="EMBL/GenBank/DDBJ databases">
        <title>Genome of Basidiobolus ranarum AG-B5.</title>
        <authorList>
            <person name="Stajich J.E."/>
            <person name="Carter-House D."/>
            <person name="Gryganskyi A."/>
        </authorList>
    </citation>
    <scope>NUCLEOTIDE SEQUENCE [LARGE SCALE GENOMIC DNA]</scope>
    <source>
        <strain evidence="2 3">AG-B5</strain>
    </source>
</reference>
<protein>
    <submittedName>
        <fullName evidence="2">Uncharacterized protein</fullName>
    </submittedName>
</protein>
<keyword evidence="3" id="KW-1185">Reference proteome</keyword>
<proteinExistence type="predicted"/>
<feature type="region of interest" description="Disordered" evidence="1">
    <location>
        <begin position="76"/>
        <end position="108"/>
    </location>
</feature>
<comment type="caution">
    <text evidence="2">The sequence shown here is derived from an EMBL/GenBank/DDBJ whole genome shotgun (WGS) entry which is preliminary data.</text>
</comment>
<gene>
    <name evidence="2" type="ORF">K7432_011004</name>
</gene>
<name>A0ABR2VUM7_9FUNG</name>
<organism evidence="2 3">
    <name type="scientific">Basidiobolus ranarum</name>
    <dbReference type="NCBI Taxonomy" id="34480"/>
    <lineage>
        <taxon>Eukaryota</taxon>
        <taxon>Fungi</taxon>
        <taxon>Fungi incertae sedis</taxon>
        <taxon>Zoopagomycota</taxon>
        <taxon>Entomophthoromycotina</taxon>
        <taxon>Basidiobolomycetes</taxon>
        <taxon>Basidiobolales</taxon>
        <taxon>Basidiobolaceae</taxon>
        <taxon>Basidiobolus</taxon>
    </lineage>
</organism>
<feature type="region of interest" description="Disordered" evidence="1">
    <location>
        <begin position="31"/>
        <end position="56"/>
    </location>
</feature>
<sequence length="198" mass="21811">MHITNLCNSLSNDTTSSHVLNCQAKAIVEHNPEHNDVGNRKIYTKPSLSRDEQTYGEDEYLSKKLKLDEEFEGISAPDTALDEQPDMKQTAGNTEPTNGEFKPVDTSSTSCPNIKTALVSEGLRAEAIICLDRLLVIYPFKASRDEKQKEVMANIVSLGSFSDQKSLLTCSTVRAHLRVLGIQVDAEVCLSGLIQINL</sequence>
<evidence type="ECO:0000256" key="1">
    <source>
        <dbReference type="SAM" id="MobiDB-lite"/>
    </source>
</evidence>
<accession>A0ABR2VUM7</accession>